<comment type="similarity">
    <text evidence="10 11">Belongs to the TonB-dependent receptor family.</text>
</comment>
<evidence type="ECO:0000256" key="9">
    <source>
        <dbReference type="ARBA" id="ARBA00023237"/>
    </source>
</evidence>
<evidence type="ECO:0000256" key="8">
    <source>
        <dbReference type="ARBA" id="ARBA00023170"/>
    </source>
</evidence>
<dbReference type="Proteomes" id="UP000004095">
    <property type="component" value="Unassembled WGS sequence"/>
</dbReference>
<dbReference type="InterPro" id="IPR000531">
    <property type="entry name" value="Beta-barrel_TonB"/>
</dbReference>
<sequence>MMKHLRKLLFSIFVCLLSIAYAQAQVTLSGVVKDNKTGEGLVGVNIVVDGTVQGTTTRADGSFSMSVSQPTPFKLKISYIGYASQTVDITGSNSNIQVSLKESNSLIGEVVVSASRVEEKILESPVTIEKMDIIAIKNTAAPDFYDGLANLKGVHINKGSMNFASINTRGFATISNVRMVQLMDGMDNAAPLLNFPTGNVVGISELDMESMELVPGAASALYGPNAFNGILMMNSKSPFEYQGLSVLVKGGVATSNTAKDGATAYGNQPLYNTSIRYAKSFLKDKLAFKVNFSLSQAQDWRSNDYVTHRTDVTTLRNETQPTIGDPSFDGLNSYGDEVPIVAPFGTASFANTVALGVINNPAFAATLASQFGGNTALAQGVVANGLQSLGTVPLRRLGYKEEEMLESFDARSMKISAALHYRITPKIEASFSFRRGSGSSVYQGGERYALRDFTQTYYKAEVKGANFFARAYMSETDDGDSYNMTAMGLLTTSTLAPTYIGTYASALLPTLLAGNTPTAEQVAAAQTAAYAAVQPGTSNGLAESTLKTVREGVFQRGGAGFIDNSRLYHAEFNYNFSDMIDFAEIQVGGNYRQYDLFSDGTVFNENRGNGTFERIKIGEFGVYTQVSKKLLKDRLKITASIRFDKNENFDGQITPRASLVYSAGKEREHNFRASFQTGFRNPDTQAQFIYFPSTSGILLGSTKANAEQYGLFQGGATDSKGNTVNLEFIQPEQLTAFEVGYKGLIANKVLIDINGYFNQYNNFMDQQTVFAKNAGTAPTGSWAAGTAFRPYINSKVPVNSQGLGIGVSYKLPKNFIVTGNYSAALFSADIDPDDEFQIAFNTPGDRYKLGLINRGGLIKNLGFSINYRWQDRFLWRSAFGHGYIPAYGVLDAQVNYKIKSLKSIVKLGASNIGNNDYRTSFGAPFIGQMYYLSITFDQALN</sequence>
<evidence type="ECO:0000256" key="10">
    <source>
        <dbReference type="PROSITE-ProRule" id="PRU01360"/>
    </source>
</evidence>
<name>A1ZWS3_MICM2</name>
<dbReference type="Pfam" id="PF07715">
    <property type="entry name" value="Plug"/>
    <property type="match status" value="1"/>
</dbReference>
<evidence type="ECO:0000256" key="2">
    <source>
        <dbReference type="ARBA" id="ARBA00022448"/>
    </source>
</evidence>
<organism evidence="15 16">
    <name type="scientific">Microscilla marina ATCC 23134</name>
    <dbReference type="NCBI Taxonomy" id="313606"/>
    <lineage>
        <taxon>Bacteria</taxon>
        <taxon>Pseudomonadati</taxon>
        <taxon>Bacteroidota</taxon>
        <taxon>Cytophagia</taxon>
        <taxon>Cytophagales</taxon>
        <taxon>Microscillaceae</taxon>
        <taxon>Microscilla</taxon>
    </lineage>
</organism>
<keyword evidence="2 10" id="KW-0813">Transport</keyword>
<keyword evidence="4 10" id="KW-0812">Transmembrane</keyword>
<evidence type="ECO:0000313" key="15">
    <source>
        <dbReference type="EMBL" id="EAY25205.1"/>
    </source>
</evidence>
<dbReference type="SUPFAM" id="SSF49464">
    <property type="entry name" value="Carboxypeptidase regulatory domain-like"/>
    <property type="match status" value="1"/>
</dbReference>
<dbReference type="RefSeq" id="WP_002703340.1">
    <property type="nucleotide sequence ID" value="NZ_AAWS01000053.1"/>
</dbReference>
<dbReference type="GO" id="GO:0015344">
    <property type="term" value="F:siderophore uptake transmembrane transporter activity"/>
    <property type="evidence" value="ECO:0007669"/>
    <property type="project" value="TreeGrafter"/>
</dbReference>
<evidence type="ECO:0000256" key="12">
    <source>
        <dbReference type="SAM" id="SignalP"/>
    </source>
</evidence>
<evidence type="ECO:0000256" key="6">
    <source>
        <dbReference type="ARBA" id="ARBA00023077"/>
    </source>
</evidence>
<dbReference type="eggNOG" id="COG4771">
    <property type="taxonomic scope" value="Bacteria"/>
</dbReference>
<feature type="domain" description="TonB-dependent receptor plug" evidence="14">
    <location>
        <begin position="122"/>
        <end position="230"/>
    </location>
</feature>
<dbReference type="OrthoDB" id="1109208at2"/>
<evidence type="ECO:0000256" key="11">
    <source>
        <dbReference type="RuleBase" id="RU003357"/>
    </source>
</evidence>
<accession>A1ZWS3</accession>
<evidence type="ECO:0000259" key="13">
    <source>
        <dbReference type="Pfam" id="PF00593"/>
    </source>
</evidence>
<dbReference type="Gene3D" id="2.170.130.10">
    <property type="entry name" value="TonB-dependent receptor, plug domain"/>
    <property type="match status" value="1"/>
</dbReference>
<feature type="signal peptide" evidence="12">
    <location>
        <begin position="1"/>
        <end position="24"/>
    </location>
</feature>
<keyword evidence="16" id="KW-1185">Reference proteome</keyword>
<dbReference type="InterPro" id="IPR039426">
    <property type="entry name" value="TonB-dep_rcpt-like"/>
</dbReference>
<dbReference type="InterPro" id="IPR037066">
    <property type="entry name" value="Plug_dom_sf"/>
</dbReference>
<dbReference type="SUPFAM" id="SSF56935">
    <property type="entry name" value="Porins"/>
    <property type="match status" value="1"/>
</dbReference>
<dbReference type="EMBL" id="AAWS01000053">
    <property type="protein sequence ID" value="EAY25205.1"/>
    <property type="molecule type" value="Genomic_DNA"/>
</dbReference>
<comment type="caution">
    <text evidence="15">The sequence shown here is derived from an EMBL/GenBank/DDBJ whole genome shotgun (WGS) entry which is preliminary data.</text>
</comment>
<evidence type="ECO:0000256" key="3">
    <source>
        <dbReference type="ARBA" id="ARBA00022452"/>
    </source>
</evidence>
<keyword evidence="7 10" id="KW-0472">Membrane</keyword>
<dbReference type="Pfam" id="PF13715">
    <property type="entry name" value="CarbopepD_reg_2"/>
    <property type="match status" value="1"/>
</dbReference>
<evidence type="ECO:0000256" key="1">
    <source>
        <dbReference type="ARBA" id="ARBA00004571"/>
    </source>
</evidence>
<evidence type="ECO:0000313" key="16">
    <source>
        <dbReference type="Proteomes" id="UP000004095"/>
    </source>
</evidence>
<proteinExistence type="inferred from homology"/>
<evidence type="ECO:0000259" key="14">
    <source>
        <dbReference type="Pfam" id="PF07715"/>
    </source>
</evidence>
<dbReference type="PANTHER" id="PTHR30069:SF29">
    <property type="entry name" value="HEMOGLOBIN AND HEMOGLOBIN-HAPTOGLOBIN-BINDING PROTEIN 1-RELATED"/>
    <property type="match status" value="1"/>
</dbReference>
<dbReference type="InterPro" id="IPR008969">
    <property type="entry name" value="CarboxyPept-like_regulatory"/>
</dbReference>
<reference evidence="15 16" key="1">
    <citation type="submission" date="2007-01" db="EMBL/GenBank/DDBJ databases">
        <authorList>
            <person name="Haygood M."/>
            <person name="Podell S."/>
            <person name="Anderson C."/>
            <person name="Hopkinson B."/>
            <person name="Roe K."/>
            <person name="Barbeau K."/>
            <person name="Gaasterland T."/>
            <person name="Ferriera S."/>
            <person name="Johnson J."/>
            <person name="Kravitz S."/>
            <person name="Beeson K."/>
            <person name="Sutton G."/>
            <person name="Rogers Y.-H."/>
            <person name="Friedman R."/>
            <person name="Frazier M."/>
            <person name="Venter J.C."/>
        </authorList>
    </citation>
    <scope>NUCLEOTIDE SEQUENCE [LARGE SCALE GENOMIC DNA]</scope>
    <source>
        <strain evidence="15 16">ATCC 23134</strain>
    </source>
</reference>
<dbReference type="GO" id="GO:0009279">
    <property type="term" value="C:cell outer membrane"/>
    <property type="evidence" value="ECO:0007669"/>
    <property type="project" value="UniProtKB-SubCell"/>
</dbReference>
<keyword evidence="3 10" id="KW-1134">Transmembrane beta strand</keyword>
<keyword evidence="5 12" id="KW-0732">Signal</keyword>
<protein>
    <submittedName>
        <fullName evidence="15">TonB-dependent receptor domain protein</fullName>
    </submittedName>
</protein>
<dbReference type="PROSITE" id="PS52016">
    <property type="entry name" value="TONB_DEPENDENT_REC_3"/>
    <property type="match status" value="1"/>
</dbReference>
<evidence type="ECO:0000256" key="7">
    <source>
        <dbReference type="ARBA" id="ARBA00023136"/>
    </source>
</evidence>
<gene>
    <name evidence="15" type="ORF">M23134_06801</name>
</gene>
<dbReference type="AlphaFoldDB" id="A1ZWS3"/>
<dbReference type="GO" id="GO:0044718">
    <property type="term" value="P:siderophore transmembrane transport"/>
    <property type="evidence" value="ECO:0007669"/>
    <property type="project" value="TreeGrafter"/>
</dbReference>
<dbReference type="PANTHER" id="PTHR30069">
    <property type="entry name" value="TONB-DEPENDENT OUTER MEMBRANE RECEPTOR"/>
    <property type="match status" value="1"/>
</dbReference>
<dbReference type="Gene3D" id="2.60.40.1120">
    <property type="entry name" value="Carboxypeptidase-like, regulatory domain"/>
    <property type="match status" value="1"/>
</dbReference>
<evidence type="ECO:0000256" key="5">
    <source>
        <dbReference type="ARBA" id="ARBA00022729"/>
    </source>
</evidence>
<dbReference type="Pfam" id="PF00593">
    <property type="entry name" value="TonB_dep_Rec_b-barrel"/>
    <property type="match status" value="1"/>
</dbReference>
<keyword evidence="9 10" id="KW-0998">Cell outer membrane</keyword>
<dbReference type="Gene3D" id="2.40.170.20">
    <property type="entry name" value="TonB-dependent receptor, beta-barrel domain"/>
    <property type="match status" value="1"/>
</dbReference>
<comment type="subcellular location">
    <subcellularLocation>
        <location evidence="1 10">Cell outer membrane</location>
        <topology evidence="1 10">Multi-pass membrane protein</topology>
    </subcellularLocation>
</comment>
<dbReference type="InterPro" id="IPR012910">
    <property type="entry name" value="Plug_dom"/>
</dbReference>
<feature type="domain" description="TonB-dependent receptor-like beta-barrel" evidence="13">
    <location>
        <begin position="552"/>
        <end position="911"/>
    </location>
</feature>
<keyword evidence="6 11" id="KW-0798">TonB box</keyword>
<feature type="chain" id="PRO_5002642281" evidence="12">
    <location>
        <begin position="25"/>
        <end position="941"/>
    </location>
</feature>
<evidence type="ECO:0000256" key="4">
    <source>
        <dbReference type="ARBA" id="ARBA00022692"/>
    </source>
</evidence>
<keyword evidence="8 15" id="KW-0675">Receptor</keyword>
<dbReference type="InterPro" id="IPR036942">
    <property type="entry name" value="Beta-barrel_TonB_sf"/>
</dbReference>